<dbReference type="Gene3D" id="3.40.50.1820">
    <property type="entry name" value="alpha/beta hydrolase"/>
    <property type="match status" value="1"/>
</dbReference>
<sequence length="597" mass="66172">MVRKYQDAPGQAPALRFDARTVLSGHAASLAREFDRERRGRFGILFGGQSPWAALQAWEDWAFHLMLSGGKQLELCETAWEAALSLGRTVLEPDVPRSDFAPKSGDRRFRDPRWQTPPFSVLAQAQLAAEALWHAATRDIPGIGRHHAKRVDFLGSFLLNALAPVNFALTNPVVLDAAWRTAGANFVAGASLLVDDIGRRIQGEQLKGLEKFKIGENIALTKGKVVFRNELMELIQYAPTTPEVREEPLLIVPAWIMKYYVLDLSPANSLVRYLVDQGFTVFMISWRNPGAELRDTSFDDYRSKGVMAAIGTIGEIVPGKNLHAVGYCLGGTILAIAAAAMDRDHDDRLASLSLLAAQTDFEEAGELMLFIDESQVALLEDMMHVQGYLDTRQMAGAFSVLRANEMIFSQFVERYILGEPRTATDLDAWLADATRMPARMHGEYLRELFLDNSFAHGNYLVDGRALALKDIKTPIFALGAERDHIAPWRSVYKVELYSSADTEFILTGGGHNSSVVSPPGKAGAYYRISTCDASDKYVDPDTWLASASQKQGSWWPEWIRWLDAHSSFVRITPSSLSKAADGFPSYGRAPGSYVFQT</sequence>
<dbReference type="GO" id="GO:0016746">
    <property type="term" value="F:acyltransferase activity"/>
    <property type="evidence" value="ECO:0007669"/>
    <property type="project" value="UniProtKB-KW"/>
</dbReference>
<dbReference type="SUPFAM" id="SSF53474">
    <property type="entry name" value="alpha/beta-Hydrolases"/>
    <property type="match status" value="1"/>
</dbReference>
<dbReference type="InterPro" id="IPR029058">
    <property type="entry name" value="AB_hydrolase_fold"/>
</dbReference>
<dbReference type="RefSeq" id="WP_176529537.1">
    <property type="nucleotide sequence ID" value="NZ_CP088022.1"/>
</dbReference>
<evidence type="ECO:0000256" key="1">
    <source>
        <dbReference type="ARBA" id="ARBA00022679"/>
    </source>
</evidence>
<evidence type="ECO:0000259" key="3">
    <source>
        <dbReference type="Pfam" id="PF07167"/>
    </source>
</evidence>
<dbReference type="InterPro" id="IPR010941">
    <property type="entry name" value="PhaC_N"/>
</dbReference>
<feature type="domain" description="Poly-beta-hydroxybutyrate polymerase N-terminal" evidence="3">
    <location>
        <begin position="106"/>
        <end position="274"/>
    </location>
</feature>
<keyword evidence="5" id="KW-0378">Hydrolase</keyword>
<dbReference type="GO" id="GO:0016787">
    <property type="term" value="F:hydrolase activity"/>
    <property type="evidence" value="ECO:0007669"/>
    <property type="project" value="UniProtKB-KW"/>
</dbReference>
<proteinExistence type="predicted"/>
<organism evidence="5">
    <name type="scientific">Bradyrhizobium quebecense</name>
    <dbReference type="NCBI Taxonomy" id="2748629"/>
    <lineage>
        <taxon>Bacteria</taxon>
        <taxon>Pseudomonadati</taxon>
        <taxon>Pseudomonadota</taxon>
        <taxon>Alphaproteobacteria</taxon>
        <taxon>Hyphomicrobiales</taxon>
        <taxon>Nitrobacteraceae</taxon>
        <taxon>Bradyrhizobium</taxon>
    </lineage>
</organism>
<keyword evidence="1" id="KW-0808">Transferase</keyword>
<comment type="caution">
    <text evidence="5">The sequence shown here is derived from an EMBL/GenBank/DDBJ whole genome shotgun (WGS) entry which is preliminary data.</text>
</comment>
<dbReference type="InterPro" id="IPR022211">
    <property type="entry name" value="PHBC_N"/>
</dbReference>
<reference evidence="5" key="1">
    <citation type="submission" date="2020-06" db="EMBL/GenBank/DDBJ databases">
        <title>Whole Genome Sequence of Bradyrhizobium sp. Strain 66S1MB.</title>
        <authorList>
            <person name="Bromfield E."/>
            <person name="Cloutier S."/>
        </authorList>
    </citation>
    <scope>NUCLEOTIDE SEQUENCE</scope>
    <source>
        <strain evidence="5">66S1MB</strain>
    </source>
</reference>
<dbReference type="AlphaFoldDB" id="A0A974ABB9"/>
<accession>A0A974ABB9</accession>
<dbReference type="GO" id="GO:0042619">
    <property type="term" value="P:poly-hydroxybutyrate biosynthetic process"/>
    <property type="evidence" value="ECO:0007669"/>
    <property type="project" value="InterPro"/>
</dbReference>
<evidence type="ECO:0000259" key="4">
    <source>
        <dbReference type="Pfam" id="PF12551"/>
    </source>
</evidence>
<gene>
    <name evidence="5" type="ORF">HU230_07350</name>
</gene>
<evidence type="ECO:0000313" key="5">
    <source>
        <dbReference type="EMBL" id="NVL05534.1"/>
    </source>
</evidence>
<keyword evidence="2" id="KW-0012">Acyltransferase</keyword>
<dbReference type="EMBL" id="JABWSX010000001">
    <property type="protein sequence ID" value="NVL05534.1"/>
    <property type="molecule type" value="Genomic_DNA"/>
</dbReference>
<protein>
    <submittedName>
        <fullName evidence="5">Alpha/beta fold hydrolase</fullName>
    </submittedName>
</protein>
<feature type="domain" description="Poly-beta-hydroxybutyrate polymerase N-terminal" evidence="4">
    <location>
        <begin position="31"/>
        <end position="71"/>
    </location>
</feature>
<dbReference type="PANTHER" id="PTHR36837:SF5">
    <property type="entry name" value="POLY-3-HYDROXYBUTYRATE SYNTHASE"/>
    <property type="match status" value="1"/>
</dbReference>
<dbReference type="Pfam" id="PF07167">
    <property type="entry name" value="PhaC_N"/>
    <property type="match status" value="1"/>
</dbReference>
<dbReference type="InterPro" id="IPR051321">
    <property type="entry name" value="PHA/PHB_synthase"/>
</dbReference>
<dbReference type="PANTHER" id="PTHR36837">
    <property type="entry name" value="POLY(3-HYDROXYALKANOATE) POLYMERASE SUBUNIT PHAC"/>
    <property type="match status" value="1"/>
</dbReference>
<evidence type="ECO:0000256" key="2">
    <source>
        <dbReference type="ARBA" id="ARBA00023315"/>
    </source>
</evidence>
<dbReference type="Pfam" id="PF12551">
    <property type="entry name" value="PHBC_N"/>
    <property type="match status" value="1"/>
</dbReference>
<name>A0A974ABB9_9BRAD</name>